<comment type="similarity">
    <text evidence="2">Belongs to the protease inhibitor I33 family.</text>
</comment>
<evidence type="ECO:0000256" key="7">
    <source>
        <dbReference type="SAM" id="MobiDB-lite"/>
    </source>
</evidence>
<feature type="coiled-coil region" evidence="6">
    <location>
        <begin position="4"/>
        <end position="31"/>
    </location>
</feature>
<reference evidence="10" key="1">
    <citation type="submission" date="2022-11" db="UniProtKB">
        <authorList>
            <consortium name="WormBaseParasite"/>
        </authorList>
    </citation>
    <scope>IDENTIFICATION</scope>
</reference>
<evidence type="ECO:0000256" key="6">
    <source>
        <dbReference type="SAM" id="Coils"/>
    </source>
</evidence>
<dbReference type="PANTHER" id="PTHR37969">
    <property type="entry name" value="PROTEIN CBG07421-RELATED"/>
    <property type="match status" value="1"/>
</dbReference>
<dbReference type="PANTHER" id="PTHR37969:SF4">
    <property type="entry name" value="PEPSIN INHIBITOR-3-LIKE REPEATED DOMAIN-CONTAINING PROTEIN"/>
    <property type="match status" value="1"/>
</dbReference>
<evidence type="ECO:0000256" key="1">
    <source>
        <dbReference type="ARBA" id="ARBA00004613"/>
    </source>
</evidence>
<dbReference type="Proteomes" id="UP000887561">
    <property type="component" value="Unplaced"/>
</dbReference>
<comment type="subcellular location">
    <subcellularLocation>
        <location evidence="1">Secreted</location>
    </subcellularLocation>
</comment>
<dbReference type="InterPro" id="IPR010480">
    <property type="entry name" value="Pepsin-I3"/>
</dbReference>
<dbReference type="WBParaSite" id="scaffold7945_cov195.g12556">
    <property type="protein sequence ID" value="scaffold7945_cov195.g12556"/>
    <property type="gene ID" value="scaffold7945_cov195.g12556"/>
</dbReference>
<evidence type="ECO:0000313" key="9">
    <source>
        <dbReference type="Proteomes" id="UP000887561"/>
    </source>
</evidence>
<dbReference type="InterPro" id="IPR038412">
    <property type="entry name" value="Pepsin-I3_sf"/>
</dbReference>
<evidence type="ECO:0000256" key="2">
    <source>
        <dbReference type="ARBA" id="ARBA00008019"/>
    </source>
</evidence>
<evidence type="ECO:0000256" key="5">
    <source>
        <dbReference type="ARBA" id="ARBA00023157"/>
    </source>
</evidence>
<keyword evidence="4" id="KW-0732">Signal</keyword>
<evidence type="ECO:0000313" key="10">
    <source>
        <dbReference type="WBParaSite" id="scaffold7945_cov195.g12556"/>
    </source>
</evidence>
<keyword evidence="9" id="KW-1185">Reference proteome</keyword>
<name>A0A915N8X9_MELJA</name>
<dbReference type="GO" id="GO:0005576">
    <property type="term" value="C:extracellular region"/>
    <property type="evidence" value="ECO:0007669"/>
    <property type="project" value="UniProtKB-SubCell"/>
</dbReference>
<evidence type="ECO:0000256" key="4">
    <source>
        <dbReference type="ARBA" id="ARBA00022729"/>
    </source>
</evidence>
<dbReference type="Gene3D" id="6.20.240.40">
    <property type="match status" value="1"/>
</dbReference>
<feature type="domain" description="Pepsin inhibitor-3-like repeated" evidence="8">
    <location>
        <begin position="44"/>
        <end position="100"/>
    </location>
</feature>
<keyword evidence="3" id="KW-0964">Secreted</keyword>
<organism evidence="9 10">
    <name type="scientific">Meloidogyne javanica</name>
    <name type="common">Root-knot nematode worm</name>
    <dbReference type="NCBI Taxonomy" id="6303"/>
    <lineage>
        <taxon>Eukaryota</taxon>
        <taxon>Metazoa</taxon>
        <taxon>Ecdysozoa</taxon>
        <taxon>Nematoda</taxon>
        <taxon>Chromadorea</taxon>
        <taxon>Rhabditida</taxon>
        <taxon>Tylenchina</taxon>
        <taxon>Tylenchomorpha</taxon>
        <taxon>Tylenchoidea</taxon>
        <taxon>Meloidogynidae</taxon>
        <taxon>Meloidogyninae</taxon>
        <taxon>Meloidogyne</taxon>
        <taxon>Meloidogyne incognita group</taxon>
    </lineage>
</organism>
<evidence type="ECO:0000259" key="8">
    <source>
        <dbReference type="Pfam" id="PF06394"/>
    </source>
</evidence>
<evidence type="ECO:0000256" key="3">
    <source>
        <dbReference type="ARBA" id="ARBA00022525"/>
    </source>
</evidence>
<dbReference type="Gene3D" id="3.30.1120.50">
    <property type="entry name" value="Pepsin inhibitor-3"/>
    <property type="match status" value="1"/>
</dbReference>
<accession>A0A915N8X9</accession>
<dbReference type="SUPFAM" id="SSF55149">
    <property type="entry name" value="Pepsin inhibitor-3"/>
    <property type="match status" value="1"/>
</dbReference>
<dbReference type="InterPro" id="IPR051901">
    <property type="entry name" value="Protease_Inhibitor_I33"/>
</dbReference>
<sequence length="264" mass="29856">MSEMEIYKNKLLEWKQQVDEAYARLEQAVQRNNSAIPIIPPRPALPSFCTSNQTTLYILAGCTVQNNKVYIAGKFARELNEKEKAQLDEFAKQMLAQQQASKMENKNAAFGNNIQEAQSLPAADSAINTPPPPTSSFASSTSTPLPTTTISLQQNADIGRQIALDFYLNLKMSINFVSLPKKYSKHYLQIYLQHFQQKANYGAPRFKPKILKTKPLRTPSMLALDNFDFYYGPLFTNKWPSIRLGLLMPNKFAAVVNRFSSSFE</sequence>
<protein>
    <submittedName>
        <fullName evidence="10">Pepsin inhibitor-3-like repeated domain-containing protein</fullName>
    </submittedName>
</protein>
<proteinExistence type="inferred from homology"/>
<keyword evidence="6" id="KW-0175">Coiled coil</keyword>
<dbReference type="Pfam" id="PF06394">
    <property type="entry name" value="Pepsin-I3"/>
    <property type="match status" value="1"/>
</dbReference>
<keyword evidence="5" id="KW-1015">Disulfide bond</keyword>
<feature type="region of interest" description="Disordered" evidence="7">
    <location>
        <begin position="124"/>
        <end position="143"/>
    </location>
</feature>
<dbReference type="AlphaFoldDB" id="A0A915N8X9"/>